<dbReference type="Proteomes" id="UP000255207">
    <property type="component" value="Unassembled WGS sequence"/>
</dbReference>
<protein>
    <submittedName>
        <fullName evidence="1">Uncharacterized protein</fullName>
    </submittedName>
</protein>
<accession>A0A370L5P5</accession>
<name>A0A370L5P5_9HYPH</name>
<dbReference type="OrthoDB" id="8162057at2"/>
<sequence length="115" mass="13307">MKPSAEAYGIAVPWYEEEDFTLLWGMSLDRDEVVPDYKTWHRNASAVVNQNLERGRTVQMVTIRPELFLDWLLENRLKNTATTRKRYVEELAVARAELIEDDLSPTSPPPTISDQ</sequence>
<organism evidence="1 2">
    <name type="scientific">Bosea caraganae</name>
    <dbReference type="NCBI Taxonomy" id="2763117"/>
    <lineage>
        <taxon>Bacteria</taxon>
        <taxon>Pseudomonadati</taxon>
        <taxon>Pseudomonadota</taxon>
        <taxon>Alphaproteobacteria</taxon>
        <taxon>Hyphomicrobiales</taxon>
        <taxon>Boseaceae</taxon>
        <taxon>Bosea</taxon>
    </lineage>
</organism>
<evidence type="ECO:0000313" key="1">
    <source>
        <dbReference type="EMBL" id="RDJ24600.1"/>
    </source>
</evidence>
<reference evidence="2" key="1">
    <citation type="submission" date="2018-07" db="EMBL/GenBank/DDBJ databases">
        <authorList>
            <person name="Safronova V.I."/>
            <person name="Chirak E.R."/>
            <person name="Sazanova A.L."/>
        </authorList>
    </citation>
    <scope>NUCLEOTIDE SEQUENCE [LARGE SCALE GENOMIC DNA]</scope>
    <source>
        <strain evidence="2">RCAM04685</strain>
    </source>
</reference>
<gene>
    <name evidence="1" type="ORF">DWE98_13020</name>
</gene>
<dbReference type="EMBL" id="QQTP01000006">
    <property type="protein sequence ID" value="RDJ24600.1"/>
    <property type="molecule type" value="Genomic_DNA"/>
</dbReference>
<proteinExistence type="predicted"/>
<keyword evidence="2" id="KW-1185">Reference proteome</keyword>
<evidence type="ECO:0000313" key="2">
    <source>
        <dbReference type="Proteomes" id="UP000255207"/>
    </source>
</evidence>
<dbReference type="RefSeq" id="WP_114829697.1">
    <property type="nucleotide sequence ID" value="NZ_QQTO01000033.1"/>
</dbReference>
<comment type="caution">
    <text evidence="1">The sequence shown here is derived from an EMBL/GenBank/DDBJ whole genome shotgun (WGS) entry which is preliminary data.</text>
</comment>
<dbReference type="AlphaFoldDB" id="A0A370L5P5"/>